<feature type="transmembrane region" description="Helical" evidence="6">
    <location>
        <begin position="40"/>
        <end position="61"/>
    </location>
</feature>
<feature type="transmembrane region" description="Helical" evidence="6">
    <location>
        <begin position="292"/>
        <end position="311"/>
    </location>
</feature>
<dbReference type="Pfam" id="PF00892">
    <property type="entry name" value="EamA"/>
    <property type="match status" value="2"/>
</dbReference>
<dbReference type="InterPro" id="IPR000620">
    <property type="entry name" value="EamA_dom"/>
</dbReference>
<organism evidence="8 9">
    <name type="scientific">Salinicola endophyticus</name>
    <dbReference type="NCBI Taxonomy" id="1949083"/>
    <lineage>
        <taxon>Bacteria</taxon>
        <taxon>Pseudomonadati</taxon>
        <taxon>Pseudomonadota</taxon>
        <taxon>Gammaproteobacteria</taxon>
        <taxon>Oceanospirillales</taxon>
        <taxon>Halomonadaceae</taxon>
        <taxon>Salinicola</taxon>
    </lineage>
</organism>
<dbReference type="Proteomes" id="UP001321526">
    <property type="component" value="Chromosome"/>
</dbReference>
<gene>
    <name evidence="8" type="ORF">EVC62_11385</name>
</gene>
<evidence type="ECO:0000259" key="7">
    <source>
        <dbReference type="Pfam" id="PF00892"/>
    </source>
</evidence>
<feature type="domain" description="EamA" evidence="7">
    <location>
        <begin position="197"/>
        <end position="334"/>
    </location>
</feature>
<dbReference type="SUPFAM" id="SSF103481">
    <property type="entry name" value="Multidrug resistance efflux transporter EmrE"/>
    <property type="match status" value="2"/>
</dbReference>
<evidence type="ECO:0000313" key="8">
    <source>
        <dbReference type="EMBL" id="WFF42057.1"/>
    </source>
</evidence>
<comment type="subcellular location">
    <subcellularLocation>
        <location evidence="1">Membrane</location>
        <topology evidence="1">Multi-pass membrane protein</topology>
    </subcellularLocation>
</comment>
<evidence type="ECO:0000256" key="1">
    <source>
        <dbReference type="ARBA" id="ARBA00004141"/>
    </source>
</evidence>
<dbReference type="InterPro" id="IPR037185">
    <property type="entry name" value="EmrE-like"/>
</dbReference>
<sequence>MRAAGDLLHGSRMSSRHRRCYRAPASAAGRQRDASILSLFIDRCCVPLIAPLYLAVVVLLFSGNLVVGKFATASLPPLTLAWSRMLVVFLAVTLIFGTAAWRQRQVLGREIKALAIMSINGMALFSALLYSALRVSDATTVAVLESLTPAATAMLMALFFRERLGRIRWLGILLSAGGAAWVVSDGALVRTLARLQTGDALVAAAVLAWVVYSVAARHWLGRVPFYASLVPMTGIAVLFLTPLMVVENVFFADAWQLDGHALAAILYLGIGPSLIALICYNRALLLVGPSHTATSLNLLPVVTMGLGYLMLGAPITLNQVIGALVVIVGVSLVTLNLRRRRLPPLEG</sequence>
<feature type="domain" description="EamA" evidence="7">
    <location>
        <begin position="51"/>
        <end position="183"/>
    </location>
</feature>
<evidence type="ECO:0000256" key="2">
    <source>
        <dbReference type="ARBA" id="ARBA00007362"/>
    </source>
</evidence>
<comment type="similarity">
    <text evidence="2">Belongs to the EamA transporter family.</text>
</comment>
<evidence type="ECO:0000313" key="9">
    <source>
        <dbReference type="Proteomes" id="UP001321526"/>
    </source>
</evidence>
<feature type="transmembrane region" description="Helical" evidence="6">
    <location>
        <begin position="261"/>
        <end position="280"/>
    </location>
</feature>
<keyword evidence="9" id="KW-1185">Reference proteome</keyword>
<keyword evidence="3 6" id="KW-0812">Transmembrane</keyword>
<feature type="transmembrane region" description="Helical" evidence="6">
    <location>
        <begin position="317"/>
        <end position="337"/>
    </location>
</feature>
<feature type="transmembrane region" description="Helical" evidence="6">
    <location>
        <begin position="167"/>
        <end position="188"/>
    </location>
</feature>
<evidence type="ECO:0000256" key="6">
    <source>
        <dbReference type="SAM" id="Phobius"/>
    </source>
</evidence>
<protein>
    <submittedName>
        <fullName evidence="8">DMT family transporter</fullName>
    </submittedName>
</protein>
<evidence type="ECO:0000256" key="5">
    <source>
        <dbReference type="ARBA" id="ARBA00023136"/>
    </source>
</evidence>
<feature type="transmembrane region" description="Helical" evidence="6">
    <location>
        <begin position="81"/>
        <end position="101"/>
    </location>
</feature>
<reference evidence="8 9" key="1">
    <citation type="submission" date="2019-01" db="EMBL/GenBank/DDBJ databases">
        <title>Genome sequence of Salinicola endophyticus REST5.</title>
        <authorList>
            <person name="Nascimento F.X."/>
        </authorList>
    </citation>
    <scope>NUCLEOTIDE SEQUENCE [LARGE SCALE GENOMIC DNA]</scope>
    <source>
        <strain evidence="8 9">REST5</strain>
    </source>
</reference>
<name>A0ABY8FHN8_9GAMM</name>
<feature type="transmembrane region" description="Helical" evidence="6">
    <location>
        <begin position="113"/>
        <end position="133"/>
    </location>
</feature>
<accession>A0ABY8FHN8</accession>
<feature type="transmembrane region" description="Helical" evidence="6">
    <location>
        <begin position="139"/>
        <end position="160"/>
    </location>
</feature>
<dbReference type="InterPro" id="IPR050638">
    <property type="entry name" value="AA-Vitamin_Transporters"/>
</dbReference>
<keyword evidence="5 6" id="KW-0472">Membrane</keyword>
<evidence type="ECO:0000256" key="4">
    <source>
        <dbReference type="ARBA" id="ARBA00022989"/>
    </source>
</evidence>
<dbReference type="EMBL" id="CP035631">
    <property type="protein sequence ID" value="WFF42057.1"/>
    <property type="molecule type" value="Genomic_DNA"/>
</dbReference>
<feature type="transmembrane region" description="Helical" evidence="6">
    <location>
        <begin position="223"/>
        <end position="241"/>
    </location>
</feature>
<dbReference type="PANTHER" id="PTHR32322">
    <property type="entry name" value="INNER MEMBRANE TRANSPORTER"/>
    <property type="match status" value="1"/>
</dbReference>
<evidence type="ECO:0000256" key="3">
    <source>
        <dbReference type="ARBA" id="ARBA00022692"/>
    </source>
</evidence>
<keyword evidence="4 6" id="KW-1133">Transmembrane helix</keyword>
<feature type="transmembrane region" description="Helical" evidence="6">
    <location>
        <begin position="200"/>
        <end position="216"/>
    </location>
</feature>
<proteinExistence type="inferred from homology"/>
<dbReference type="PANTHER" id="PTHR32322:SF2">
    <property type="entry name" value="EAMA DOMAIN-CONTAINING PROTEIN"/>
    <property type="match status" value="1"/>
</dbReference>